<evidence type="ECO:0000313" key="2">
    <source>
        <dbReference type="Proteomes" id="UP000824156"/>
    </source>
</evidence>
<comment type="caution">
    <text evidence="1">The sequence shown here is derived from an EMBL/GenBank/DDBJ whole genome shotgun (WGS) entry which is preliminary data.</text>
</comment>
<proteinExistence type="predicted"/>
<dbReference type="GO" id="GO:0008237">
    <property type="term" value="F:metallopeptidase activity"/>
    <property type="evidence" value="ECO:0007669"/>
    <property type="project" value="InterPro"/>
</dbReference>
<dbReference type="Gene3D" id="3.40.390.10">
    <property type="entry name" value="Collagenase (Catalytic Domain)"/>
    <property type="match status" value="1"/>
</dbReference>
<dbReference type="EMBL" id="DXEZ01000156">
    <property type="protein sequence ID" value="HIX54496.1"/>
    <property type="molecule type" value="Genomic_DNA"/>
</dbReference>
<name>A0A9D1W8L0_9SPHI</name>
<accession>A0A9D1W8L0</accession>
<protein>
    <submittedName>
        <fullName evidence="1">Uncharacterized protein</fullName>
    </submittedName>
</protein>
<reference evidence="1" key="2">
    <citation type="submission" date="2021-04" db="EMBL/GenBank/DDBJ databases">
        <authorList>
            <person name="Gilroy R."/>
        </authorList>
    </citation>
    <scope>NUCLEOTIDE SEQUENCE</scope>
    <source>
        <strain evidence="1">1719</strain>
    </source>
</reference>
<sequence>MKNIIYILAAVVFAFTACEKESFDYASFKVSSSDIDSVYFSTGSKTLIADGKASLQFVLETFRTVQVEGEGGASIDSLMFVDYKKLPESDIQIFADGEPINGFEYSTTDLEKETVEFYAKVGDKVSAKKQVFIRSPQLEPDKRYVDLIFHVFELNATDDSYDPLTYQQISKEQLEEAVRYANVVFNNINGKDANGASANFEFRLAERNAAGVALEVPGINRIVYDSSWKASPTAVFMPANFINRINSTPAYQWDKEQFVNIYVLPLAANSAIGDNRAAYQIVPSGELPLEGISNRIQHESEVPSDNFFNIFGLGIHRTVFFPDDSRNIEIAGYLGKYYGLYSTHSTTSEVVDYLGDTKKYNSSVNNSKSLLKVGLDGEKFLANNAMDDIRYASLRNSFTLDQINRMRTVMEWSPVRKAWKTN</sequence>
<organism evidence="1 2">
    <name type="scientific">Candidatus Sphingobacterium stercoripullorum</name>
    <dbReference type="NCBI Taxonomy" id="2838759"/>
    <lineage>
        <taxon>Bacteria</taxon>
        <taxon>Pseudomonadati</taxon>
        <taxon>Bacteroidota</taxon>
        <taxon>Sphingobacteriia</taxon>
        <taxon>Sphingobacteriales</taxon>
        <taxon>Sphingobacteriaceae</taxon>
        <taxon>Sphingobacterium</taxon>
    </lineage>
</organism>
<dbReference type="PROSITE" id="PS51257">
    <property type="entry name" value="PROKAR_LIPOPROTEIN"/>
    <property type="match status" value="1"/>
</dbReference>
<dbReference type="InterPro" id="IPR024079">
    <property type="entry name" value="MetalloPept_cat_dom_sf"/>
</dbReference>
<dbReference type="Proteomes" id="UP000824156">
    <property type="component" value="Unassembled WGS sequence"/>
</dbReference>
<evidence type="ECO:0000313" key="1">
    <source>
        <dbReference type="EMBL" id="HIX54496.1"/>
    </source>
</evidence>
<gene>
    <name evidence="1" type="ORF">H9853_05670</name>
</gene>
<dbReference type="AlphaFoldDB" id="A0A9D1W8L0"/>
<reference evidence="1" key="1">
    <citation type="journal article" date="2021" name="PeerJ">
        <title>Extensive microbial diversity within the chicken gut microbiome revealed by metagenomics and culture.</title>
        <authorList>
            <person name="Gilroy R."/>
            <person name="Ravi A."/>
            <person name="Getino M."/>
            <person name="Pursley I."/>
            <person name="Horton D.L."/>
            <person name="Alikhan N.F."/>
            <person name="Baker D."/>
            <person name="Gharbi K."/>
            <person name="Hall N."/>
            <person name="Watson M."/>
            <person name="Adriaenssens E.M."/>
            <person name="Foster-Nyarko E."/>
            <person name="Jarju S."/>
            <person name="Secka A."/>
            <person name="Antonio M."/>
            <person name="Oren A."/>
            <person name="Chaudhuri R.R."/>
            <person name="La Ragione R."/>
            <person name="Hildebrand F."/>
            <person name="Pallen M.J."/>
        </authorList>
    </citation>
    <scope>NUCLEOTIDE SEQUENCE</scope>
    <source>
        <strain evidence="1">1719</strain>
    </source>
</reference>